<evidence type="ECO:0000256" key="1">
    <source>
        <dbReference type="SAM" id="Phobius"/>
    </source>
</evidence>
<dbReference type="EMBL" id="BAAAHQ010000015">
    <property type="protein sequence ID" value="GAA0929861.1"/>
    <property type="molecule type" value="Genomic_DNA"/>
</dbReference>
<dbReference type="PANTHER" id="PTHR37314">
    <property type="entry name" value="SLR0142 PROTEIN"/>
    <property type="match status" value="1"/>
</dbReference>
<dbReference type="Pfam" id="PF06912">
    <property type="entry name" value="DUF1275"/>
    <property type="match status" value="1"/>
</dbReference>
<dbReference type="RefSeq" id="WP_343950839.1">
    <property type="nucleotide sequence ID" value="NZ_BAAAHQ010000015.1"/>
</dbReference>
<feature type="transmembrane region" description="Helical" evidence="1">
    <location>
        <begin position="194"/>
        <end position="214"/>
    </location>
</feature>
<feature type="transmembrane region" description="Helical" evidence="1">
    <location>
        <begin position="100"/>
        <end position="125"/>
    </location>
</feature>
<sequence>MTTAGDSRYPPTLVTLTLVSGFVDAISYLGLGQVFTANMTGNVVVIGFALAGAPGFSIERSLSSLAAFLAGSVCAGRAELRFRERFPSEWLRGALAAEAALQAVAAVLAFALAADLLLIAVLAFAMGLRNGTVRRLHVPDMTTTVLTQTLTGLASDSTLAGGDNPRAARRVSSVAAMLLGAFAGAVLVRAQGVGWALLACALMVTATAATYPLVLSARPRRRTG</sequence>
<keyword evidence="1" id="KW-0812">Transmembrane</keyword>
<dbReference type="Proteomes" id="UP001501578">
    <property type="component" value="Unassembled WGS sequence"/>
</dbReference>
<keyword evidence="1" id="KW-1133">Transmembrane helix</keyword>
<organism evidence="2 3">
    <name type="scientific">Nonomuraea longicatena</name>
    <dbReference type="NCBI Taxonomy" id="83682"/>
    <lineage>
        <taxon>Bacteria</taxon>
        <taxon>Bacillati</taxon>
        <taxon>Actinomycetota</taxon>
        <taxon>Actinomycetes</taxon>
        <taxon>Streptosporangiales</taxon>
        <taxon>Streptosporangiaceae</taxon>
        <taxon>Nonomuraea</taxon>
    </lineage>
</organism>
<gene>
    <name evidence="2" type="ORF">GCM10009560_34000</name>
</gene>
<proteinExistence type="predicted"/>
<reference evidence="2 3" key="1">
    <citation type="journal article" date="2019" name="Int. J. Syst. Evol. Microbiol.">
        <title>The Global Catalogue of Microorganisms (GCM) 10K type strain sequencing project: providing services to taxonomists for standard genome sequencing and annotation.</title>
        <authorList>
            <consortium name="The Broad Institute Genomics Platform"/>
            <consortium name="The Broad Institute Genome Sequencing Center for Infectious Disease"/>
            <person name="Wu L."/>
            <person name="Ma J."/>
        </authorList>
    </citation>
    <scope>NUCLEOTIDE SEQUENCE [LARGE SCALE GENOMIC DNA]</scope>
    <source>
        <strain evidence="2 3">JCM 11136</strain>
    </source>
</reference>
<name>A0ABN1PL91_9ACTN</name>
<evidence type="ECO:0000313" key="2">
    <source>
        <dbReference type="EMBL" id="GAA0929861.1"/>
    </source>
</evidence>
<feature type="transmembrane region" description="Helical" evidence="1">
    <location>
        <begin position="25"/>
        <end position="50"/>
    </location>
</feature>
<feature type="transmembrane region" description="Helical" evidence="1">
    <location>
        <begin position="171"/>
        <end position="188"/>
    </location>
</feature>
<dbReference type="InterPro" id="IPR010699">
    <property type="entry name" value="DUF1275"/>
</dbReference>
<keyword evidence="1" id="KW-0472">Membrane</keyword>
<accession>A0ABN1PL91</accession>
<keyword evidence="3" id="KW-1185">Reference proteome</keyword>
<protein>
    <submittedName>
        <fullName evidence="2">YoaK family protein</fullName>
    </submittedName>
</protein>
<comment type="caution">
    <text evidence="2">The sequence shown here is derived from an EMBL/GenBank/DDBJ whole genome shotgun (WGS) entry which is preliminary data.</text>
</comment>
<dbReference type="PANTHER" id="PTHR37314:SF4">
    <property type="entry name" value="UPF0700 TRANSMEMBRANE PROTEIN YOAK"/>
    <property type="match status" value="1"/>
</dbReference>
<evidence type="ECO:0000313" key="3">
    <source>
        <dbReference type="Proteomes" id="UP001501578"/>
    </source>
</evidence>